<dbReference type="SUPFAM" id="SSF55729">
    <property type="entry name" value="Acyl-CoA N-acyltransferases (Nat)"/>
    <property type="match status" value="1"/>
</dbReference>
<dbReference type="AlphaFoldDB" id="A0A9P7ZFE7"/>
<dbReference type="InterPro" id="IPR016181">
    <property type="entry name" value="Acyl_CoA_acyltransferase"/>
</dbReference>
<feature type="domain" description="N-acetyltransferase" evidence="1">
    <location>
        <begin position="54"/>
        <end position="128"/>
    </location>
</feature>
<protein>
    <recommendedName>
        <fullName evidence="1">N-acetyltransferase domain-containing protein</fullName>
    </recommendedName>
</protein>
<evidence type="ECO:0000313" key="3">
    <source>
        <dbReference type="Proteomes" id="UP000887229"/>
    </source>
</evidence>
<sequence length="251" mass="27851">MSFRRVQHAYRRVPGEDVTDEMLGKAAQLFNENYGTWGPQSDHSGEAVKLSPRRLRAQYLPKEATVIYVMVTVDGELAGNAFACLWRSGDVNICWITQLVVGKQYRQRGLAVGLLRLLRDDSIDRYGIMSSHPAACLAAANAFCSTIERVPIEFIRTNAQAILSSSPIPYVSDAKLSGSLFESSSTSGLVSGVDTQFFVDHTEPLEVLNDVRKKWNWPLGGLPDGNEYLLILPRKSRRSRSRSGSHCDTTV</sequence>
<dbReference type="RefSeq" id="XP_046115018.1">
    <property type="nucleotide sequence ID" value="XM_046259136.1"/>
</dbReference>
<gene>
    <name evidence="2" type="ORF">F5Z01DRAFT_332088</name>
</gene>
<comment type="caution">
    <text evidence="2">The sequence shown here is derived from an EMBL/GenBank/DDBJ whole genome shotgun (WGS) entry which is preliminary data.</text>
</comment>
<dbReference type="Proteomes" id="UP000887229">
    <property type="component" value="Unassembled WGS sequence"/>
</dbReference>
<dbReference type="InterPro" id="IPR000182">
    <property type="entry name" value="GNAT_dom"/>
</dbReference>
<dbReference type="OrthoDB" id="2019666at2759"/>
<dbReference type="GeneID" id="70290039"/>
<dbReference type="EMBL" id="MU251271">
    <property type="protein sequence ID" value="KAG9251094.1"/>
    <property type="molecule type" value="Genomic_DNA"/>
</dbReference>
<dbReference type="Gene3D" id="3.40.630.30">
    <property type="match status" value="1"/>
</dbReference>
<evidence type="ECO:0000313" key="2">
    <source>
        <dbReference type="EMBL" id="KAG9251094.1"/>
    </source>
</evidence>
<dbReference type="Pfam" id="PF00583">
    <property type="entry name" value="Acetyltransf_1"/>
    <property type="match status" value="1"/>
</dbReference>
<reference evidence="2" key="1">
    <citation type="journal article" date="2021" name="IMA Fungus">
        <title>Genomic characterization of three marine fungi, including Emericellopsis atlantica sp. nov. with signatures of a generalist lifestyle and marine biomass degradation.</title>
        <authorList>
            <person name="Hagestad O.C."/>
            <person name="Hou L."/>
            <person name="Andersen J.H."/>
            <person name="Hansen E.H."/>
            <person name="Altermark B."/>
            <person name="Li C."/>
            <person name="Kuhnert E."/>
            <person name="Cox R.J."/>
            <person name="Crous P.W."/>
            <person name="Spatafora J.W."/>
            <person name="Lail K."/>
            <person name="Amirebrahimi M."/>
            <person name="Lipzen A."/>
            <person name="Pangilinan J."/>
            <person name="Andreopoulos W."/>
            <person name="Hayes R.D."/>
            <person name="Ng V."/>
            <person name="Grigoriev I.V."/>
            <person name="Jackson S.A."/>
            <person name="Sutton T.D.S."/>
            <person name="Dobson A.D.W."/>
            <person name="Rama T."/>
        </authorList>
    </citation>
    <scope>NUCLEOTIDE SEQUENCE</scope>
    <source>
        <strain evidence="2">TS7</strain>
    </source>
</reference>
<accession>A0A9P7ZFE7</accession>
<name>A0A9P7ZFE7_9HYPO</name>
<keyword evidence="3" id="KW-1185">Reference proteome</keyword>
<dbReference type="GO" id="GO:0016747">
    <property type="term" value="F:acyltransferase activity, transferring groups other than amino-acyl groups"/>
    <property type="evidence" value="ECO:0007669"/>
    <property type="project" value="InterPro"/>
</dbReference>
<evidence type="ECO:0000259" key="1">
    <source>
        <dbReference type="Pfam" id="PF00583"/>
    </source>
</evidence>
<proteinExistence type="predicted"/>
<organism evidence="2 3">
    <name type="scientific">Emericellopsis atlantica</name>
    <dbReference type="NCBI Taxonomy" id="2614577"/>
    <lineage>
        <taxon>Eukaryota</taxon>
        <taxon>Fungi</taxon>
        <taxon>Dikarya</taxon>
        <taxon>Ascomycota</taxon>
        <taxon>Pezizomycotina</taxon>
        <taxon>Sordariomycetes</taxon>
        <taxon>Hypocreomycetidae</taxon>
        <taxon>Hypocreales</taxon>
        <taxon>Bionectriaceae</taxon>
        <taxon>Emericellopsis</taxon>
    </lineage>
</organism>